<proteinExistence type="predicted"/>
<sequence length="113" mass="11534">MTPQPPSIPRSPWCRLPGLAALLTLLSGPVLAQAPSPTSPGNPSTPVPAPSTPEQGTSPDRSAPLPRSGVIQPPATSRVDPGIQTTVPDPRPNTMPVIPPPGTPGGNPQIQPR</sequence>
<evidence type="ECO:0000313" key="3">
    <source>
        <dbReference type="EMBL" id="APT57418.1"/>
    </source>
</evidence>
<dbReference type="AlphaFoldDB" id="A0A1L7AF46"/>
<organism evidence="3 4">
    <name type="scientific">Roseomonas gilardii</name>
    <dbReference type="NCBI Taxonomy" id="257708"/>
    <lineage>
        <taxon>Bacteria</taxon>
        <taxon>Pseudomonadati</taxon>
        <taxon>Pseudomonadota</taxon>
        <taxon>Alphaproteobacteria</taxon>
        <taxon>Acetobacterales</taxon>
        <taxon>Roseomonadaceae</taxon>
        <taxon>Roseomonas</taxon>
    </lineage>
</organism>
<feature type="chain" id="PRO_5012476448" evidence="2">
    <location>
        <begin position="33"/>
        <end position="113"/>
    </location>
</feature>
<evidence type="ECO:0000256" key="2">
    <source>
        <dbReference type="SAM" id="SignalP"/>
    </source>
</evidence>
<evidence type="ECO:0000256" key="1">
    <source>
        <dbReference type="SAM" id="MobiDB-lite"/>
    </source>
</evidence>
<dbReference type="EMBL" id="CP015583">
    <property type="protein sequence ID" value="APT57418.1"/>
    <property type="molecule type" value="Genomic_DNA"/>
</dbReference>
<feature type="region of interest" description="Disordered" evidence="1">
    <location>
        <begin position="31"/>
        <end position="113"/>
    </location>
</feature>
<protein>
    <submittedName>
        <fullName evidence="3">Uncharacterized protein</fullName>
    </submittedName>
</protein>
<name>A0A1L7AF46_9PROT</name>
<dbReference type="STRING" id="257708.RGI145_10240"/>
<evidence type="ECO:0000313" key="4">
    <source>
        <dbReference type="Proteomes" id="UP000185494"/>
    </source>
</evidence>
<reference evidence="3 4" key="1">
    <citation type="submission" date="2016-05" db="EMBL/GenBank/DDBJ databases">
        <title>Complete Genome and Methylome Analysis of Psychrotrophic Bacterial Isolates from Antarctic Lake Untersee.</title>
        <authorList>
            <person name="Fomenkov A."/>
            <person name="Akimov V.N."/>
            <person name="Vasilyeva L.V."/>
            <person name="Andersen D."/>
            <person name="Vincze T."/>
            <person name="Roberts R.J."/>
        </authorList>
    </citation>
    <scope>NUCLEOTIDE SEQUENCE [LARGE SCALE GENOMIC DNA]</scope>
    <source>
        <strain evidence="3 4">U14-5</strain>
    </source>
</reference>
<dbReference type="KEGG" id="rgi:RGI145_10240"/>
<gene>
    <name evidence="3" type="ORF">RGI145_10240</name>
</gene>
<feature type="compositionally biased region" description="Pro residues" evidence="1">
    <location>
        <begin position="37"/>
        <end position="51"/>
    </location>
</feature>
<feature type="compositionally biased region" description="Pro residues" evidence="1">
    <location>
        <begin position="89"/>
        <end position="103"/>
    </location>
</feature>
<keyword evidence="2" id="KW-0732">Signal</keyword>
<feature type="signal peptide" evidence="2">
    <location>
        <begin position="1"/>
        <end position="32"/>
    </location>
</feature>
<dbReference type="Proteomes" id="UP000185494">
    <property type="component" value="Chromosome 1"/>
</dbReference>
<accession>A0A1L7AF46</accession>